<comment type="caution">
    <text evidence="5">The sequence shown here is derived from an EMBL/GenBank/DDBJ whole genome shotgun (WGS) entry which is preliminary data.</text>
</comment>
<evidence type="ECO:0000313" key="6">
    <source>
        <dbReference type="Proteomes" id="UP000557717"/>
    </source>
</evidence>
<feature type="domain" description="Multidrug resistance protein MdtA-like C-terminal permuted SH3" evidence="4">
    <location>
        <begin position="404"/>
        <end position="459"/>
    </location>
</feature>
<reference evidence="5 6" key="1">
    <citation type="submission" date="2020-08" db="EMBL/GenBank/DDBJ databases">
        <title>Genomic Encyclopedia of Type Strains, Phase IV (KMG-IV): sequencing the most valuable type-strain genomes for metagenomic binning, comparative biology and taxonomic classification.</title>
        <authorList>
            <person name="Goeker M."/>
        </authorList>
    </citation>
    <scope>NUCLEOTIDE SEQUENCE [LARGE SCALE GENOMIC DNA]</scope>
    <source>
        <strain evidence="5 6">YC6886</strain>
    </source>
</reference>
<dbReference type="InterPro" id="IPR058627">
    <property type="entry name" value="MdtA-like_C"/>
</dbReference>
<feature type="coiled-coil region" evidence="3">
    <location>
        <begin position="76"/>
        <end position="110"/>
    </location>
</feature>
<gene>
    <name evidence="5" type="ORF">HNR46_003148</name>
</gene>
<evidence type="ECO:0000256" key="1">
    <source>
        <dbReference type="ARBA" id="ARBA00004196"/>
    </source>
</evidence>
<proteinExistence type="predicted"/>
<keyword evidence="6" id="KW-1185">Reference proteome</keyword>
<evidence type="ECO:0000313" key="5">
    <source>
        <dbReference type="EMBL" id="MBB5352899.1"/>
    </source>
</evidence>
<evidence type="ECO:0000256" key="2">
    <source>
        <dbReference type="ARBA" id="ARBA00023054"/>
    </source>
</evidence>
<dbReference type="Gene3D" id="2.40.420.20">
    <property type="match status" value="1"/>
</dbReference>
<comment type="subcellular location">
    <subcellularLocation>
        <location evidence="1">Cell envelope</location>
    </subcellularLocation>
</comment>
<dbReference type="PANTHER" id="PTHR32347">
    <property type="entry name" value="EFFLUX SYSTEM COMPONENT YKNX-RELATED"/>
    <property type="match status" value="1"/>
</dbReference>
<dbReference type="GO" id="GO:0030313">
    <property type="term" value="C:cell envelope"/>
    <property type="evidence" value="ECO:0007669"/>
    <property type="project" value="UniProtKB-SubCell"/>
</dbReference>
<evidence type="ECO:0000256" key="3">
    <source>
        <dbReference type="SAM" id="Coils"/>
    </source>
</evidence>
<sequence length="461" mass="49776">MIRPIFLLTAASAFAGEAPVARGTFRIEKEFQATALPATPGVLELEPESWTSFVVDSLVPHGTQVKKGQTLISFEREDYDRRLEDLSRAVAKQEEDLKKARAGFVKLEKTSALQLEAAQRTQAQAAEDLAYFKETGRPAAEATAKHQIEGSRFRLAGEEEELKQLQAMYAEDDLTEETEEIILERQKFAVADAKFDLAAAERRTERTLHAELPRREEQLVQAAAEAEAALAEAEIAIPASVAAAKSDLTAAEVAFERQKTELSRLKADGKWLAWAAPADGILLHGGISEGEWKLGDLAKALRHGSSVPLHQGLLSVAPTGGALAVTADLDPALAAQLSEGTPVSVHPIGREDQGAEGSVKVVAEIPDASGRHHAELELAWEKDHIPHPTTPLVCRATVYLNEEAILLPANALHAEKEGWSVTVKLADGNTENRPVERGRVNGDKAEILSGVEVGQVVVTPE</sequence>
<name>A0A840VGF0_9BACT</name>
<keyword evidence="2 3" id="KW-0175">Coiled coil</keyword>
<organism evidence="5 6">
    <name type="scientific">Haloferula luteola</name>
    <dbReference type="NCBI Taxonomy" id="595692"/>
    <lineage>
        <taxon>Bacteria</taxon>
        <taxon>Pseudomonadati</taxon>
        <taxon>Verrucomicrobiota</taxon>
        <taxon>Verrucomicrobiia</taxon>
        <taxon>Verrucomicrobiales</taxon>
        <taxon>Verrucomicrobiaceae</taxon>
        <taxon>Haloferula</taxon>
    </lineage>
</organism>
<dbReference type="EMBL" id="JACHFD010000017">
    <property type="protein sequence ID" value="MBB5352899.1"/>
    <property type="molecule type" value="Genomic_DNA"/>
</dbReference>
<protein>
    <submittedName>
        <fullName evidence="5">Multidrug efflux pump subunit AcrA (Membrane-fusion protein)</fullName>
    </submittedName>
</protein>
<dbReference type="Proteomes" id="UP000557717">
    <property type="component" value="Unassembled WGS sequence"/>
</dbReference>
<evidence type="ECO:0000259" key="4">
    <source>
        <dbReference type="Pfam" id="PF25967"/>
    </source>
</evidence>
<dbReference type="PANTHER" id="PTHR32347:SF14">
    <property type="entry name" value="EFFLUX SYSTEM COMPONENT YKNX-RELATED"/>
    <property type="match status" value="1"/>
</dbReference>
<dbReference type="RefSeq" id="WP_184020319.1">
    <property type="nucleotide sequence ID" value="NZ_JACHFD010000017.1"/>
</dbReference>
<dbReference type="InterPro" id="IPR050465">
    <property type="entry name" value="UPF0194_transport"/>
</dbReference>
<accession>A0A840VGF0</accession>
<dbReference type="AlphaFoldDB" id="A0A840VGF0"/>
<dbReference type="Pfam" id="PF25967">
    <property type="entry name" value="RND-MFP_C"/>
    <property type="match status" value="1"/>
</dbReference>
<feature type="coiled-coil region" evidence="3">
    <location>
        <begin position="216"/>
        <end position="268"/>
    </location>
</feature>